<dbReference type="GO" id="GO:0046949">
    <property type="term" value="P:fatty-acyl-CoA biosynthetic process"/>
    <property type="evidence" value="ECO:0007669"/>
    <property type="project" value="TreeGrafter"/>
</dbReference>
<dbReference type="CDD" id="cd05911">
    <property type="entry name" value="Firefly_Luc_like"/>
    <property type="match status" value="1"/>
</dbReference>
<organism evidence="15 16">
    <name type="scientific">Odynerus spinipes</name>
    <dbReference type="NCBI Taxonomy" id="1348599"/>
    <lineage>
        <taxon>Eukaryota</taxon>
        <taxon>Metazoa</taxon>
        <taxon>Ecdysozoa</taxon>
        <taxon>Arthropoda</taxon>
        <taxon>Hexapoda</taxon>
        <taxon>Insecta</taxon>
        <taxon>Pterygota</taxon>
        <taxon>Neoptera</taxon>
        <taxon>Endopterygota</taxon>
        <taxon>Hymenoptera</taxon>
        <taxon>Apocrita</taxon>
        <taxon>Aculeata</taxon>
        <taxon>Vespoidea</taxon>
        <taxon>Vespidae</taxon>
        <taxon>Eumeninae</taxon>
        <taxon>Odynerus</taxon>
    </lineage>
</organism>
<dbReference type="InterPro" id="IPR020845">
    <property type="entry name" value="AMP-binding_CS"/>
</dbReference>
<proteinExistence type="inferred from homology"/>
<reference evidence="15" key="2">
    <citation type="journal article" date="2023" name="Commun. Biol.">
        <title>Intrasexual cuticular hydrocarbon dimorphism in a wasp sheds light on hydrocarbon biosynthesis genes in Hymenoptera.</title>
        <authorList>
            <person name="Moris V.C."/>
            <person name="Podsiadlowski L."/>
            <person name="Martin S."/>
            <person name="Oeyen J.P."/>
            <person name="Donath A."/>
            <person name="Petersen M."/>
            <person name="Wilbrandt J."/>
            <person name="Misof B."/>
            <person name="Liedtke D."/>
            <person name="Thamm M."/>
            <person name="Scheiner R."/>
            <person name="Schmitt T."/>
            <person name="Niehuis O."/>
        </authorList>
    </citation>
    <scope>NUCLEOTIDE SEQUENCE</scope>
    <source>
        <strain evidence="15">GBR_01_08_01A</strain>
    </source>
</reference>
<keyword evidence="10" id="KW-0455">Luminescence</keyword>
<keyword evidence="9" id="KW-0576">Peroxisome</keyword>
<comment type="similarity">
    <text evidence="2">Belongs to the ATP-dependent AMP-binding enzyme family.</text>
</comment>
<comment type="caution">
    <text evidence="15">The sequence shown here is derived from an EMBL/GenBank/DDBJ whole genome shotgun (WGS) entry which is preliminary data.</text>
</comment>
<keyword evidence="16" id="KW-1185">Reference proteome</keyword>
<protein>
    <recommendedName>
        <fullName evidence="4">Luciferin 4-monooxygenase</fullName>
        <ecNumber evidence="3">1.13.12.7</ecNumber>
    </recommendedName>
</protein>
<keyword evidence="7" id="KW-0560">Oxidoreductase</keyword>
<evidence type="ECO:0000256" key="7">
    <source>
        <dbReference type="ARBA" id="ARBA00023002"/>
    </source>
</evidence>
<evidence type="ECO:0000256" key="6">
    <source>
        <dbReference type="ARBA" id="ARBA00022840"/>
    </source>
</evidence>
<dbReference type="EMBL" id="JAIFRP010000031">
    <property type="protein sequence ID" value="KAK2582203.1"/>
    <property type="molecule type" value="Genomic_DNA"/>
</dbReference>
<evidence type="ECO:0000256" key="1">
    <source>
        <dbReference type="ARBA" id="ARBA00004275"/>
    </source>
</evidence>
<keyword evidence="11" id="KW-0599">Photoprotein</keyword>
<evidence type="ECO:0000256" key="2">
    <source>
        <dbReference type="ARBA" id="ARBA00006432"/>
    </source>
</evidence>
<dbReference type="Pfam" id="PF00501">
    <property type="entry name" value="AMP-binding"/>
    <property type="match status" value="1"/>
</dbReference>
<evidence type="ECO:0000259" key="13">
    <source>
        <dbReference type="Pfam" id="PF00501"/>
    </source>
</evidence>
<dbReference type="Gene3D" id="3.30.300.30">
    <property type="match status" value="1"/>
</dbReference>
<dbReference type="PANTHER" id="PTHR24096">
    <property type="entry name" value="LONG-CHAIN-FATTY-ACID--COA LIGASE"/>
    <property type="match status" value="1"/>
</dbReference>
<dbReference type="PANTHER" id="PTHR24096:SF422">
    <property type="entry name" value="BCDNA.GH02901"/>
    <property type="match status" value="1"/>
</dbReference>
<keyword evidence="8" id="KW-0503">Monooxygenase</keyword>
<feature type="domain" description="AMP-dependent synthetase/ligase" evidence="13">
    <location>
        <begin position="70"/>
        <end position="449"/>
    </location>
</feature>
<dbReference type="Proteomes" id="UP001258017">
    <property type="component" value="Unassembled WGS sequence"/>
</dbReference>
<reference evidence="15" key="1">
    <citation type="submission" date="2021-08" db="EMBL/GenBank/DDBJ databases">
        <authorList>
            <person name="Misof B."/>
            <person name="Oliver O."/>
            <person name="Podsiadlowski L."/>
            <person name="Donath A."/>
            <person name="Peters R."/>
            <person name="Mayer C."/>
            <person name="Rust J."/>
            <person name="Gunkel S."/>
            <person name="Lesny P."/>
            <person name="Martin S."/>
            <person name="Oeyen J.P."/>
            <person name="Petersen M."/>
            <person name="Panagiotis P."/>
            <person name="Wilbrandt J."/>
            <person name="Tanja T."/>
        </authorList>
    </citation>
    <scope>NUCLEOTIDE SEQUENCE</scope>
    <source>
        <strain evidence="15">GBR_01_08_01A</strain>
        <tissue evidence="15">Thorax + abdomen</tissue>
    </source>
</reference>
<gene>
    <name evidence="15" type="ORF">KPH14_004556</name>
</gene>
<comment type="subcellular location">
    <subcellularLocation>
        <location evidence="1">Peroxisome</location>
    </subcellularLocation>
</comment>
<dbReference type="EC" id="1.13.12.7" evidence="3"/>
<keyword evidence="5" id="KW-0547">Nucleotide-binding</keyword>
<evidence type="ECO:0000313" key="16">
    <source>
        <dbReference type="Proteomes" id="UP001258017"/>
    </source>
</evidence>
<evidence type="ECO:0000256" key="12">
    <source>
        <dbReference type="ARBA" id="ARBA00048497"/>
    </source>
</evidence>
<evidence type="ECO:0000259" key="14">
    <source>
        <dbReference type="Pfam" id="PF13193"/>
    </source>
</evidence>
<evidence type="ECO:0000313" key="15">
    <source>
        <dbReference type="EMBL" id="KAK2582203.1"/>
    </source>
</evidence>
<name>A0AAD9RN41_9HYME</name>
<dbReference type="FunFam" id="3.40.50.12780:FF:000003">
    <property type="entry name" value="Long-chain-fatty-acid--CoA ligase FadD"/>
    <property type="match status" value="1"/>
</dbReference>
<evidence type="ECO:0000256" key="4">
    <source>
        <dbReference type="ARBA" id="ARBA00019043"/>
    </source>
</evidence>
<dbReference type="GO" id="GO:0008218">
    <property type="term" value="P:bioluminescence"/>
    <property type="evidence" value="ECO:0007669"/>
    <property type="project" value="UniProtKB-KW"/>
</dbReference>
<dbReference type="InterPro" id="IPR045851">
    <property type="entry name" value="AMP-bd_C_sf"/>
</dbReference>
<accession>A0AAD9RN41</accession>
<dbReference type="GO" id="GO:0004497">
    <property type="term" value="F:monooxygenase activity"/>
    <property type="evidence" value="ECO:0007669"/>
    <property type="project" value="UniProtKB-KW"/>
</dbReference>
<dbReference type="InterPro" id="IPR025110">
    <property type="entry name" value="AMP-bd_C"/>
</dbReference>
<evidence type="ECO:0000256" key="8">
    <source>
        <dbReference type="ARBA" id="ARBA00023033"/>
    </source>
</evidence>
<comment type="catalytic activity">
    <reaction evidence="12">
        <text>firefly D-luciferin + ATP + O2 = firefly oxyluciferin + hnu + AMP + CO2 + diphosphate</text>
        <dbReference type="Rhea" id="RHEA:10732"/>
        <dbReference type="ChEBI" id="CHEBI:15379"/>
        <dbReference type="ChEBI" id="CHEBI:16526"/>
        <dbReference type="ChEBI" id="CHEBI:16792"/>
        <dbReference type="ChEBI" id="CHEBI:30212"/>
        <dbReference type="ChEBI" id="CHEBI:30616"/>
        <dbReference type="ChEBI" id="CHEBI:33019"/>
        <dbReference type="ChEBI" id="CHEBI:58038"/>
        <dbReference type="ChEBI" id="CHEBI:456215"/>
        <dbReference type="EC" id="1.13.12.7"/>
    </reaction>
</comment>
<dbReference type="PROSITE" id="PS00455">
    <property type="entry name" value="AMP_BINDING"/>
    <property type="match status" value="1"/>
</dbReference>
<evidence type="ECO:0000256" key="5">
    <source>
        <dbReference type="ARBA" id="ARBA00022741"/>
    </source>
</evidence>
<dbReference type="InterPro" id="IPR000873">
    <property type="entry name" value="AMP-dep_synth/lig_dom"/>
</dbReference>
<keyword evidence="6" id="KW-0067">ATP-binding</keyword>
<dbReference type="GO" id="GO:0005777">
    <property type="term" value="C:peroxisome"/>
    <property type="evidence" value="ECO:0007669"/>
    <property type="project" value="UniProtKB-SubCell"/>
</dbReference>
<dbReference type="Pfam" id="PF13193">
    <property type="entry name" value="AMP-binding_C"/>
    <property type="match status" value="1"/>
</dbReference>
<evidence type="ECO:0000256" key="10">
    <source>
        <dbReference type="ARBA" id="ARBA00023223"/>
    </source>
</evidence>
<feature type="domain" description="AMP-binding enzyme C-terminal" evidence="14">
    <location>
        <begin position="500"/>
        <end position="576"/>
    </location>
</feature>
<dbReference type="SUPFAM" id="SSF56801">
    <property type="entry name" value="Acetyl-CoA synthetase-like"/>
    <property type="match status" value="1"/>
</dbReference>
<dbReference type="InterPro" id="IPR042099">
    <property type="entry name" value="ANL_N_sf"/>
</dbReference>
<dbReference type="GO" id="GO:0004467">
    <property type="term" value="F:long-chain fatty acid-CoA ligase activity"/>
    <property type="evidence" value="ECO:0007669"/>
    <property type="project" value="TreeGrafter"/>
</dbReference>
<dbReference type="FunFam" id="3.30.300.30:FF:000007">
    <property type="entry name" value="4-coumarate--CoA ligase 2"/>
    <property type="match status" value="1"/>
</dbReference>
<dbReference type="Gene3D" id="3.40.50.12780">
    <property type="entry name" value="N-terminal domain of ligase-like"/>
    <property type="match status" value="1"/>
</dbReference>
<evidence type="ECO:0000256" key="11">
    <source>
        <dbReference type="ARBA" id="ARBA00023262"/>
    </source>
</evidence>
<dbReference type="GO" id="GO:0005524">
    <property type="term" value="F:ATP binding"/>
    <property type="evidence" value="ECO:0007669"/>
    <property type="project" value="UniProtKB-KW"/>
</dbReference>
<evidence type="ECO:0000256" key="3">
    <source>
        <dbReference type="ARBA" id="ARBA00012532"/>
    </source>
</evidence>
<dbReference type="AlphaFoldDB" id="A0AAD9RN41"/>
<evidence type="ECO:0000256" key="9">
    <source>
        <dbReference type="ARBA" id="ARBA00023140"/>
    </source>
</evidence>
<sequence length="591" mass="66221">MRTFKQLCRGFNKFEWGLLKKGAKVQFSNTRCMSAQPAQKFVQGRNGERIIPSPYGNIETLDTFIPEYVWRNVNEFSNNIALECGVTGRKYTYAEARDASNYVARSLRNMGYAEGDIIALITPNLPESAIAFLGILEAGLVVTTINPYYTVEEMAMQLDRAGVKGIIAAREVAQTALRAARSKLPVSVPMIVIDDGTGPIMEDVIPFKDLITRGKELPPLKPLTRSPDDVAVLPFSSGTTGLPKGVMLTHRNITTNIEMVEASGYKIWEEMSSIDQHVIPMFLPFFHIFGMNGVMLPRLAAGAKLVTLPRFMPETFLNVLATKKPTFLYVVPPVILFLSVSPFVKKQHLEHVRAGFSGAAPLAKQDVERLYEKFGLDRDRFKMYQGYGLTESAPVAFLETTGRKYASIGKNIRGCEVRLVDQVTKMDVIEPGKTGELWIRGPHIMKGYYNNPDATREILDDDGWLKTGDIAYFDEDLDFYITDRLKELIKVKGFQVAPAELEALLRTHPSVQEAAVIGIPDQRFGEVPRAYVLLKKDKSASEEEIKNYLKGKVSEYKELNGGVVFVDEIPKNATGKILRVQMKEKFLKQRV</sequence>